<dbReference type="InterPro" id="IPR011009">
    <property type="entry name" value="Kinase-like_dom_sf"/>
</dbReference>
<dbReference type="PROSITE" id="PS01351">
    <property type="entry name" value="MAPK"/>
    <property type="match status" value="1"/>
</dbReference>
<keyword evidence="3 9" id="KW-0808">Transferase</keyword>
<evidence type="ECO:0000313" key="12">
    <source>
        <dbReference type="Proteomes" id="UP000652761"/>
    </source>
</evidence>
<keyword evidence="12" id="KW-1185">Reference proteome</keyword>
<evidence type="ECO:0000256" key="9">
    <source>
        <dbReference type="RuleBase" id="RU361165"/>
    </source>
</evidence>
<comment type="similarity">
    <text evidence="1">Belongs to the protein kinase superfamily. CMGC Ser/Thr protein kinase family. MAP kinase subfamily.</text>
</comment>
<dbReference type="SUPFAM" id="SSF56112">
    <property type="entry name" value="Protein kinase-like (PK-like)"/>
    <property type="match status" value="1"/>
</dbReference>
<dbReference type="PANTHER" id="PTHR24055">
    <property type="entry name" value="MITOGEN-ACTIVATED PROTEIN KINASE"/>
    <property type="match status" value="1"/>
</dbReference>
<dbReference type="Proteomes" id="UP000652761">
    <property type="component" value="Unassembled WGS sequence"/>
</dbReference>
<dbReference type="EMBL" id="NMUH01009420">
    <property type="protein sequence ID" value="MQM20045.1"/>
    <property type="molecule type" value="Genomic_DNA"/>
</dbReference>
<evidence type="ECO:0000256" key="1">
    <source>
        <dbReference type="ARBA" id="ARBA00008832"/>
    </source>
</evidence>
<dbReference type="InterPro" id="IPR017441">
    <property type="entry name" value="Protein_kinase_ATP_BS"/>
</dbReference>
<comment type="similarity">
    <text evidence="9">Belongs to the protein kinase superfamily. Ser/Thr protein kinase family. MAP kinase subfamily.</text>
</comment>
<feature type="binding site" evidence="7">
    <location>
        <position position="66"/>
    </location>
    <ligand>
        <name>ATP</name>
        <dbReference type="ChEBI" id="CHEBI:30616"/>
    </ligand>
</feature>
<evidence type="ECO:0000259" key="10">
    <source>
        <dbReference type="PROSITE" id="PS50011"/>
    </source>
</evidence>
<organism evidence="11 12">
    <name type="scientific">Colocasia esculenta</name>
    <name type="common">Wild taro</name>
    <name type="synonym">Arum esculentum</name>
    <dbReference type="NCBI Taxonomy" id="4460"/>
    <lineage>
        <taxon>Eukaryota</taxon>
        <taxon>Viridiplantae</taxon>
        <taxon>Streptophyta</taxon>
        <taxon>Embryophyta</taxon>
        <taxon>Tracheophyta</taxon>
        <taxon>Spermatophyta</taxon>
        <taxon>Magnoliopsida</taxon>
        <taxon>Liliopsida</taxon>
        <taxon>Araceae</taxon>
        <taxon>Aroideae</taxon>
        <taxon>Colocasieae</taxon>
        <taxon>Colocasia</taxon>
    </lineage>
</organism>
<comment type="caution">
    <text evidence="11">The sequence shown here is derived from an EMBL/GenBank/DDBJ whole genome shotgun (WGS) entry which is preliminary data.</text>
</comment>
<evidence type="ECO:0000256" key="6">
    <source>
        <dbReference type="ARBA" id="ARBA00022840"/>
    </source>
</evidence>
<dbReference type="SMART" id="SM00220">
    <property type="entry name" value="S_TKc"/>
    <property type="match status" value="1"/>
</dbReference>
<gene>
    <name evidence="11" type="ORF">Taro_053058</name>
</gene>
<evidence type="ECO:0000313" key="11">
    <source>
        <dbReference type="EMBL" id="MQM20045.1"/>
    </source>
</evidence>
<evidence type="ECO:0000256" key="7">
    <source>
        <dbReference type="PROSITE-ProRule" id="PRU10141"/>
    </source>
</evidence>
<dbReference type="InterPro" id="IPR050117">
    <property type="entry name" value="MAPK"/>
</dbReference>
<comment type="activity regulation">
    <text evidence="9">Activated by threonine and tyrosine phosphorylation.</text>
</comment>
<proteinExistence type="inferred from homology"/>
<dbReference type="FunFam" id="3.30.200.20:FF:000046">
    <property type="entry name" value="Mitogen-activated protein kinase"/>
    <property type="match status" value="1"/>
</dbReference>
<keyword evidence="6 7" id="KW-0067">ATP-binding</keyword>
<feature type="domain" description="Protein kinase" evidence="10">
    <location>
        <begin position="36"/>
        <end position="322"/>
    </location>
</feature>
<dbReference type="GO" id="GO:0005524">
    <property type="term" value="F:ATP binding"/>
    <property type="evidence" value="ECO:0007669"/>
    <property type="project" value="UniProtKB-UniRule"/>
</dbReference>
<dbReference type="GO" id="GO:0004707">
    <property type="term" value="F:MAP kinase activity"/>
    <property type="evidence" value="ECO:0007669"/>
    <property type="project" value="UniProtKB-EC"/>
</dbReference>
<dbReference type="Pfam" id="PF00069">
    <property type="entry name" value="Pkinase"/>
    <property type="match status" value="1"/>
</dbReference>
<name>A0A843XLX1_COLES</name>
<comment type="catalytic activity">
    <reaction evidence="9">
        <text>L-threonyl-[protein] + ATP = O-phospho-L-threonyl-[protein] + ADP + H(+)</text>
        <dbReference type="Rhea" id="RHEA:46608"/>
        <dbReference type="Rhea" id="RHEA-COMP:11060"/>
        <dbReference type="Rhea" id="RHEA-COMP:11605"/>
        <dbReference type="ChEBI" id="CHEBI:15378"/>
        <dbReference type="ChEBI" id="CHEBI:30013"/>
        <dbReference type="ChEBI" id="CHEBI:30616"/>
        <dbReference type="ChEBI" id="CHEBI:61977"/>
        <dbReference type="ChEBI" id="CHEBI:456216"/>
        <dbReference type="EC" id="2.7.11.24"/>
    </reaction>
</comment>
<dbReference type="InterPro" id="IPR008271">
    <property type="entry name" value="Ser/Thr_kinase_AS"/>
</dbReference>
<reference evidence="11" key="1">
    <citation type="submission" date="2017-07" db="EMBL/GenBank/DDBJ databases">
        <title>Taro Niue Genome Assembly and Annotation.</title>
        <authorList>
            <person name="Atibalentja N."/>
            <person name="Keating K."/>
            <person name="Fields C.J."/>
        </authorList>
    </citation>
    <scope>NUCLEOTIDE SEQUENCE</scope>
    <source>
        <strain evidence="11">Niue_2</strain>
        <tissue evidence="11">Leaf</tissue>
    </source>
</reference>
<dbReference type="InterPro" id="IPR003527">
    <property type="entry name" value="MAP_kinase_CS"/>
</dbReference>
<keyword evidence="4 7" id="KW-0547">Nucleotide-binding</keyword>
<dbReference type="Gene3D" id="3.30.200.20">
    <property type="entry name" value="Phosphorylase Kinase, domain 1"/>
    <property type="match status" value="1"/>
</dbReference>
<dbReference type="OrthoDB" id="192887at2759"/>
<evidence type="ECO:0000256" key="5">
    <source>
        <dbReference type="ARBA" id="ARBA00022777"/>
    </source>
</evidence>
<keyword evidence="9" id="KW-0460">Magnesium</keyword>
<dbReference type="PROSITE" id="PS00107">
    <property type="entry name" value="PROTEIN_KINASE_ATP"/>
    <property type="match status" value="1"/>
</dbReference>
<evidence type="ECO:0000256" key="4">
    <source>
        <dbReference type="ARBA" id="ARBA00022741"/>
    </source>
</evidence>
<keyword evidence="2 8" id="KW-0723">Serine/threonine-protein kinase</keyword>
<accession>A0A843XLX1</accession>
<dbReference type="PROSITE" id="PS50011">
    <property type="entry name" value="PROTEIN_KINASE_DOM"/>
    <property type="match status" value="1"/>
</dbReference>
<dbReference type="FunFam" id="1.10.510.10:FF:000013">
    <property type="entry name" value="Mitogen-activated protein kinase"/>
    <property type="match status" value="1"/>
</dbReference>
<dbReference type="Gene3D" id="1.10.510.10">
    <property type="entry name" value="Transferase(Phosphotransferase) domain 1"/>
    <property type="match status" value="1"/>
</dbReference>
<keyword evidence="5 9" id="KW-0418">Kinase</keyword>
<dbReference type="PROSITE" id="PS00108">
    <property type="entry name" value="PROTEIN_KINASE_ST"/>
    <property type="match status" value="1"/>
</dbReference>
<dbReference type="AlphaFoldDB" id="A0A843XLX1"/>
<dbReference type="EC" id="2.7.11.24" evidence="9"/>
<comment type="cofactor">
    <cofactor evidence="9">
        <name>Mg(2+)</name>
        <dbReference type="ChEBI" id="CHEBI:18420"/>
    </cofactor>
</comment>
<evidence type="ECO:0000256" key="8">
    <source>
        <dbReference type="RuleBase" id="RU000304"/>
    </source>
</evidence>
<evidence type="ECO:0000256" key="3">
    <source>
        <dbReference type="ARBA" id="ARBA00022679"/>
    </source>
</evidence>
<dbReference type="InterPro" id="IPR000719">
    <property type="entry name" value="Prot_kinase_dom"/>
</dbReference>
<evidence type="ECO:0000256" key="2">
    <source>
        <dbReference type="ARBA" id="ARBA00022527"/>
    </source>
</evidence>
<protein>
    <recommendedName>
        <fullName evidence="9">Mitogen-activated protein kinase</fullName>
        <ecNumber evidence="9">2.7.11.24</ecNumber>
    </recommendedName>
</protein>
<sequence>MNGAPIPDFPVVPSHGGRYLKYDIFGNMFEVTAKYQPPIMPIGRGAYGIVCSVMNSETNEMMAIKKISGAFDNNIDAKRTLREIKLLRHLDHENVIGIRDVIPPPVREAFNDVYIATELMDTDLHQIIRSNQDLSEDHCQYFLYQILRGLKYIHSANVIHRDLKPSNLLLNANCDLKICDFGLARPASESDIMTEYVVTRWYRAPELLLNSTDYTAAIDVWSVGCIFMELMNRKPLFAGRDHMHQMCLVTQLVGTPTEAELGFLQNEDAKRYIRHLPKHTRRPFAELFPHVHPDAINLMERMLTFDPTKRITVEEALAHPYFARLHDLDDEPICTEPFSFEFEQHALTEEQMKELIYNEALSLNRSYVR</sequence>